<proteinExistence type="predicted"/>
<protein>
    <submittedName>
        <fullName evidence="2">Uncharacterized protein</fullName>
    </submittedName>
</protein>
<feature type="region of interest" description="Disordered" evidence="1">
    <location>
        <begin position="1"/>
        <end position="21"/>
    </location>
</feature>
<accession>A0A0F9PIF6</accession>
<dbReference type="AlphaFoldDB" id="A0A0F9PIF6"/>
<organism evidence="2">
    <name type="scientific">marine sediment metagenome</name>
    <dbReference type="NCBI Taxonomy" id="412755"/>
    <lineage>
        <taxon>unclassified sequences</taxon>
        <taxon>metagenomes</taxon>
        <taxon>ecological metagenomes</taxon>
    </lineage>
</organism>
<comment type="caution">
    <text evidence="2">The sequence shown here is derived from an EMBL/GenBank/DDBJ whole genome shotgun (WGS) entry which is preliminary data.</text>
</comment>
<gene>
    <name evidence="2" type="ORF">LCGC14_0838830</name>
</gene>
<name>A0A0F9PIF6_9ZZZZ</name>
<sequence>MTKTSTSRTRGKGGRDTEEEEKLGLMAFEEWSIITRLSEGWEGSLDDLYKEYLEYSNGQNIDSY</sequence>
<dbReference type="EMBL" id="LAZR01002445">
    <property type="protein sequence ID" value="KKN29964.1"/>
    <property type="molecule type" value="Genomic_DNA"/>
</dbReference>
<reference evidence="2" key="1">
    <citation type="journal article" date="2015" name="Nature">
        <title>Complex archaea that bridge the gap between prokaryotes and eukaryotes.</title>
        <authorList>
            <person name="Spang A."/>
            <person name="Saw J.H."/>
            <person name="Jorgensen S.L."/>
            <person name="Zaremba-Niedzwiedzka K."/>
            <person name="Martijn J."/>
            <person name="Lind A.E."/>
            <person name="van Eijk R."/>
            <person name="Schleper C."/>
            <person name="Guy L."/>
            <person name="Ettema T.J."/>
        </authorList>
    </citation>
    <scope>NUCLEOTIDE SEQUENCE</scope>
</reference>
<evidence type="ECO:0000256" key="1">
    <source>
        <dbReference type="SAM" id="MobiDB-lite"/>
    </source>
</evidence>
<evidence type="ECO:0000313" key="2">
    <source>
        <dbReference type="EMBL" id="KKN29964.1"/>
    </source>
</evidence>